<dbReference type="EMBL" id="JACXXH010000001">
    <property type="protein sequence ID" value="MBD3862081.1"/>
    <property type="molecule type" value="Genomic_DNA"/>
</dbReference>
<evidence type="ECO:0000256" key="1">
    <source>
        <dbReference type="SAM" id="MobiDB-lite"/>
    </source>
</evidence>
<feature type="compositionally biased region" description="Low complexity" evidence="1">
    <location>
        <begin position="276"/>
        <end position="291"/>
    </location>
</feature>
<feature type="compositionally biased region" description="Polar residues" evidence="1">
    <location>
        <begin position="258"/>
        <end position="275"/>
    </location>
</feature>
<feature type="compositionally biased region" description="Polar residues" evidence="1">
    <location>
        <begin position="214"/>
        <end position="223"/>
    </location>
</feature>
<feature type="region of interest" description="Disordered" evidence="1">
    <location>
        <begin position="214"/>
        <end position="370"/>
    </location>
</feature>
<feature type="signal peptide" evidence="2">
    <location>
        <begin position="1"/>
        <end position="20"/>
    </location>
</feature>
<gene>
    <name evidence="3" type="ORF">IEG06_01365</name>
</gene>
<evidence type="ECO:0000256" key="2">
    <source>
        <dbReference type="SAM" id="SignalP"/>
    </source>
</evidence>
<feature type="chain" id="PRO_5047445671" description="Sperm nuclear basic protein PL-I" evidence="2">
    <location>
        <begin position="21"/>
        <end position="370"/>
    </location>
</feature>
<dbReference type="Proteomes" id="UP000627521">
    <property type="component" value="Unassembled WGS sequence"/>
</dbReference>
<feature type="compositionally biased region" description="Low complexity" evidence="1">
    <location>
        <begin position="344"/>
        <end position="363"/>
    </location>
</feature>
<reference evidence="3 4" key="1">
    <citation type="submission" date="2020-09" db="EMBL/GenBank/DDBJ databases">
        <title>Bacillus nautilus sp. nov., Chryseoglobus crepusculi sp. nov, and Psychrobacter noctis sp. nov., isolated from deep-sea sponges from the equatorial Atlantic.</title>
        <authorList>
            <person name="Stennett H.L."/>
            <person name="Williams S.E."/>
        </authorList>
    </citation>
    <scope>NUCLEOTIDE SEQUENCE [LARGE SCALE GENOMIC DNA]</scope>
    <source>
        <strain evidence="3 4">28M-24</strain>
    </source>
</reference>
<name>A0ABR8LRI3_9FLAO</name>
<feature type="compositionally biased region" description="Low complexity" evidence="1">
    <location>
        <begin position="236"/>
        <end position="257"/>
    </location>
</feature>
<dbReference type="RefSeq" id="WP_191098755.1">
    <property type="nucleotide sequence ID" value="NZ_JACXXF010000001.1"/>
</dbReference>
<keyword evidence="2" id="KW-0732">Signal</keyword>
<sequence>MKQVFLFLSAILLSGFSVNADTNTAIDNGVINNSYVKGYGNSFIFTEAGIEFSVYADGQFDFYMPSYGPQVSVEINNRNTNISFNTGYDYGAYVQYDEFGAVIQIENTPIYYDYYGRVNQVGNVYINYNSRGYISRVGGLYVHYNRYNRYSYSTGFINIYNRAYVYRPWHAYYVIPPVNYCVLYTTPYRRHYTPIRYRYDRPYVNNYRRTTAVASRRGNTISRNRALASRTEGRAPRATTTPRTRSNRATSATPRTRGNATTTKPRRSTTVNSTPRTRGNTVKTKTRNNNVITSKPRTRDNTTTKPRTRGNQTTTSKPRTRSNTKVNTRSNRSDTQVNKRTTSKPRTTTSRSTSSRQNSASSRRSTRSRN</sequence>
<keyword evidence="4" id="KW-1185">Reference proteome</keyword>
<evidence type="ECO:0000313" key="4">
    <source>
        <dbReference type="Proteomes" id="UP000627521"/>
    </source>
</evidence>
<organism evidence="3 4">
    <name type="scientific">Olleya marilimosa</name>
    <dbReference type="NCBI Taxonomy" id="272164"/>
    <lineage>
        <taxon>Bacteria</taxon>
        <taxon>Pseudomonadati</taxon>
        <taxon>Bacteroidota</taxon>
        <taxon>Flavobacteriia</taxon>
        <taxon>Flavobacteriales</taxon>
        <taxon>Flavobacteriaceae</taxon>
    </lineage>
</organism>
<proteinExistence type="predicted"/>
<feature type="compositionally biased region" description="Polar residues" evidence="1">
    <location>
        <begin position="303"/>
        <end position="339"/>
    </location>
</feature>
<evidence type="ECO:0000313" key="3">
    <source>
        <dbReference type="EMBL" id="MBD3862081.1"/>
    </source>
</evidence>
<protein>
    <recommendedName>
        <fullName evidence="5">Sperm nuclear basic protein PL-I</fullName>
    </recommendedName>
</protein>
<comment type="caution">
    <text evidence="3">The sequence shown here is derived from an EMBL/GenBank/DDBJ whole genome shotgun (WGS) entry which is preliminary data.</text>
</comment>
<accession>A0ABR8LRI3</accession>
<evidence type="ECO:0008006" key="5">
    <source>
        <dbReference type="Google" id="ProtNLM"/>
    </source>
</evidence>